<evidence type="ECO:0000256" key="2">
    <source>
        <dbReference type="SAM" id="SignalP"/>
    </source>
</evidence>
<feature type="region of interest" description="Disordered" evidence="1">
    <location>
        <begin position="36"/>
        <end position="75"/>
    </location>
</feature>
<sequence length="166" mass="15874">MKTGTRHMMRKTTWLFFATALVVALPYGCGSEEEGPLFPGAGGDGGEGGAGGDGGAGGQGGAGGEGGAGGQGGAGGGSSCDPTTGMTACDACVYGQCCAAALACDEGTPCDALWNCARTAGCLSPSESDFDGCAVKACPMEATTEAVSALESLAGCIRTSCGKTCG</sequence>
<feature type="compositionally biased region" description="Gly residues" evidence="1">
    <location>
        <begin position="40"/>
        <end position="75"/>
    </location>
</feature>
<accession>A0A9X3XCI7</accession>
<comment type="caution">
    <text evidence="3">The sequence shown here is derived from an EMBL/GenBank/DDBJ whole genome shotgun (WGS) entry which is preliminary data.</text>
</comment>
<organism evidence="3 4">
    <name type="scientific">Polyangium jinanense</name>
    <dbReference type="NCBI Taxonomy" id="2829994"/>
    <lineage>
        <taxon>Bacteria</taxon>
        <taxon>Pseudomonadati</taxon>
        <taxon>Myxococcota</taxon>
        <taxon>Polyangia</taxon>
        <taxon>Polyangiales</taxon>
        <taxon>Polyangiaceae</taxon>
        <taxon>Polyangium</taxon>
    </lineage>
</organism>
<dbReference type="AlphaFoldDB" id="A0A9X3XCI7"/>
<protein>
    <submittedName>
        <fullName evidence="3">Uncharacterized protein</fullName>
    </submittedName>
</protein>
<reference evidence="3 4" key="1">
    <citation type="submission" date="2021-04" db="EMBL/GenBank/DDBJ databases">
        <title>Genome analysis of Polyangium sp.</title>
        <authorList>
            <person name="Li Y."/>
            <person name="Wang J."/>
        </authorList>
    </citation>
    <scope>NUCLEOTIDE SEQUENCE [LARGE SCALE GENOMIC DNA]</scope>
    <source>
        <strain evidence="3 4">SDU14</strain>
    </source>
</reference>
<feature type="chain" id="PRO_5040933528" evidence="2">
    <location>
        <begin position="25"/>
        <end position="166"/>
    </location>
</feature>
<dbReference type="Proteomes" id="UP001151081">
    <property type="component" value="Unassembled WGS sequence"/>
</dbReference>
<name>A0A9X3XCI7_9BACT</name>
<keyword evidence="4" id="KW-1185">Reference proteome</keyword>
<gene>
    <name evidence="3" type="ORF">KEG57_38795</name>
</gene>
<evidence type="ECO:0000256" key="1">
    <source>
        <dbReference type="SAM" id="MobiDB-lite"/>
    </source>
</evidence>
<dbReference type="EMBL" id="JAGTJJ010000039">
    <property type="protein sequence ID" value="MDC3986488.1"/>
    <property type="molecule type" value="Genomic_DNA"/>
</dbReference>
<evidence type="ECO:0000313" key="4">
    <source>
        <dbReference type="Proteomes" id="UP001151081"/>
    </source>
</evidence>
<feature type="signal peptide" evidence="2">
    <location>
        <begin position="1"/>
        <end position="24"/>
    </location>
</feature>
<evidence type="ECO:0000313" key="3">
    <source>
        <dbReference type="EMBL" id="MDC3986488.1"/>
    </source>
</evidence>
<proteinExistence type="predicted"/>
<dbReference type="RefSeq" id="WP_272427037.1">
    <property type="nucleotide sequence ID" value="NZ_JAGTJJ010000039.1"/>
</dbReference>
<keyword evidence="2" id="KW-0732">Signal</keyword>